<evidence type="ECO:0008006" key="4">
    <source>
        <dbReference type="Google" id="ProtNLM"/>
    </source>
</evidence>
<evidence type="ECO:0000313" key="3">
    <source>
        <dbReference type="Proteomes" id="UP001147782"/>
    </source>
</evidence>
<feature type="region of interest" description="Disordered" evidence="1">
    <location>
        <begin position="1"/>
        <end position="55"/>
    </location>
</feature>
<feature type="compositionally biased region" description="Low complexity" evidence="1">
    <location>
        <begin position="33"/>
        <end position="48"/>
    </location>
</feature>
<dbReference type="Pfam" id="PF12855">
    <property type="entry name" value="Ecl1"/>
    <property type="match status" value="1"/>
</dbReference>
<organism evidence="2 3">
    <name type="scientific">Penicillium cataractarum</name>
    <dbReference type="NCBI Taxonomy" id="2100454"/>
    <lineage>
        <taxon>Eukaryota</taxon>
        <taxon>Fungi</taxon>
        <taxon>Dikarya</taxon>
        <taxon>Ascomycota</taxon>
        <taxon>Pezizomycotina</taxon>
        <taxon>Eurotiomycetes</taxon>
        <taxon>Eurotiomycetidae</taxon>
        <taxon>Eurotiales</taxon>
        <taxon>Aspergillaceae</taxon>
        <taxon>Penicillium</taxon>
    </lineage>
</organism>
<proteinExistence type="predicted"/>
<dbReference type="OrthoDB" id="3599883at2759"/>
<dbReference type="AlphaFoldDB" id="A0A9W9V745"/>
<evidence type="ECO:0000313" key="2">
    <source>
        <dbReference type="EMBL" id="KAJ5370059.1"/>
    </source>
</evidence>
<evidence type="ECO:0000256" key="1">
    <source>
        <dbReference type="SAM" id="MobiDB-lite"/>
    </source>
</evidence>
<feature type="region of interest" description="Disordered" evidence="1">
    <location>
        <begin position="239"/>
        <end position="269"/>
    </location>
</feature>
<dbReference type="Proteomes" id="UP001147782">
    <property type="component" value="Unassembled WGS sequence"/>
</dbReference>
<dbReference type="InterPro" id="IPR024368">
    <property type="entry name" value="Ecl1/2/3"/>
</dbReference>
<comment type="caution">
    <text evidence="2">The sequence shown here is derived from an EMBL/GenBank/DDBJ whole genome shotgun (WGS) entry which is preliminary data.</text>
</comment>
<name>A0A9W9V745_9EURO</name>
<feature type="compositionally biased region" description="Basic and acidic residues" evidence="1">
    <location>
        <begin position="254"/>
        <end position="263"/>
    </location>
</feature>
<reference evidence="2" key="1">
    <citation type="submission" date="2022-11" db="EMBL/GenBank/DDBJ databases">
        <authorList>
            <person name="Petersen C."/>
        </authorList>
    </citation>
    <scope>NUCLEOTIDE SEQUENCE</scope>
    <source>
        <strain evidence="2">IBT 29864</strain>
    </source>
</reference>
<protein>
    <recommendedName>
        <fullName evidence="4">Life-span regulatory factor-domain-containing protein</fullName>
    </recommendedName>
</protein>
<feature type="compositionally biased region" description="Low complexity" evidence="1">
    <location>
        <begin position="244"/>
        <end position="253"/>
    </location>
</feature>
<dbReference type="RefSeq" id="XP_056554493.1">
    <property type="nucleotide sequence ID" value="XM_056699080.1"/>
</dbReference>
<dbReference type="GeneID" id="81438259"/>
<accession>A0A9W9V745</accession>
<feature type="compositionally biased region" description="Low complexity" evidence="1">
    <location>
        <begin position="1"/>
        <end position="21"/>
    </location>
</feature>
<sequence>MTQSSTSHRRSPSSPHAPKSKPIVRPALHRRGTSGISLSISKLGSGQSTRSHSRGVKADDDFDMAASFLNFCAMCERQITVPNNSILYCSESCRRKDSAKPLSASLPSSSTLSTRMATNTYSYSSTYTATTSPPTSPPLSPRTIVAPMTPTRISSSTPIPSIRIPPTIHAAKSDLDPTEWKPVLGPRTDSTSSTSSLATSDAWGYLSQFHGGSSVLLTRRSHRSTASLSTLDVAATPSLTHAPSVASSVSSSASDEHEHEHMHRPLPPRHNPFFSLSHAAEKGMALVVPHVAAVAVRDAESDSGSIFPASSAVWEDDVVTKGSAPIMVRGRSRATKV</sequence>
<dbReference type="EMBL" id="JAPZBS010000005">
    <property type="protein sequence ID" value="KAJ5370059.1"/>
    <property type="molecule type" value="Genomic_DNA"/>
</dbReference>
<keyword evidence="3" id="KW-1185">Reference proteome</keyword>
<reference evidence="2" key="2">
    <citation type="journal article" date="2023" name="IMA Fungus">
        <title>Comparative genomic study of the Penicillium genus elucidates a diverse pangenome and 15 lateral gene transfer events.</title>
        <authorList>
            <person name="Petersen C."/>
            <person name="Sorensen T."/>
            <person name="Nielsen M.R."/>
            <person name="Sondergaard T.E."/>
            <person name="Sorensen J.L."/>
            <person name="Fitzpatrick D.A."/>
            <person name="Frisvad J.C."/>
            <person name="Nielsen K.L."/>
        </authorList>
    </citation>
    <scope>NUCLEOTIDE SEQUENCE</scope>
    <source>
        <strain evidence="2">IBT 29864</strain>
    </source>
</reference>
<gene>
    <name evidence="2" type="ORF">N7496_006151</name>
</gene>